<dbReference type="CDD" id="cd07581">
    <property type="entry name" value="nitrilase_3"/>
    <property type="match status" value="1"/>
</dbReference>
<dbReference type="Gene3D" id="3.60.110.10">
    <property type="entry name" value="Carbon-nitrogen hydrolase"/>
    <property type="match status" value="1"/>
</dbReference>
<comment type="similarity">
    <text evidence="1">Belongs to the carbon-nitrogen hydrolase superfamily. NIT1/NIT2 family.</text>
</comment>
<protein>
    <submittedName>
        <fullName evidence="3">Hydrolase</fullName>
    </submittedName>
</protein>
<dbReference type="PROSITE" id="PS01227">
    <property type="entry name" value="UPF0012"/>
    <property type="match status" value="1"/>
</dbReference>
<evidence type="ECO:0000256" key="1">
    <source>
        <dbReference type="ARBA" id="ARBA00010613"/>
    </source>
</evidence>
<dbReference type="InterPro" id="IPR003010">
    <property type="entry name" value="C-N_Hydrolase"/>
</dbReference>
<dbReference type="AlphaFoldDB" id="A0A3T0T1D8"/>
<dbReference type="GO" id="GO:0016787">
    <property type="term" value="F:hydrolase activity"/>
    <property type="evidence" value="ECO:0007669"/>
    <property type="project" value="UniProtKB-KW"/>
</dbReference>
<organism evidence="3 4">
    <name type="scientific">Rathayibacter festucae DSM 15932</name>
    <dbReference type="NCBI Taxonomy" id="1328866"/>
    <lineage>
        <taxon>Bacteria</taxon>
        <taxon>Bacillati</taxon>
        <taxon>Actinomycetota</taxon>
        <taxon>Actinomycetes</taxon>
        <taxon>Micrococcales</taxon>
        <taxon>Microbacteriaceae</taxon>
        <taxon>Rathayibacter</taxon>
    </lineage>
</organism>
<dbReference type="Proteomes" id="UP000285317">
    <property type="component" value="Chromosome"/>
</dbReference>
<dbReference type="RefSeq" id="WP_127887178.1">
    <property type="nucleotide sequence ID" value="NZ_CP028137.1"/>
</dbReference>
<evidence type="ECO:0000313" key="4">
    <source>
        <dbReference type="Proteomes" id="UP000285317"/>
    </source>
</evidence>
<dbReference type="EMBL" id="CP028137">
    <property type="protein sequence ID" value="AZZ52454.1"/>
    <property type="molecule type" value="Genomic_DNA"/>
</dbReference>
<accession>A0A3T0T1D8</accession>
<sequence>MAAQRRASTRKAAQPASAAAVGFAVAQFAPTDDRAANLAAIRRLAGVAAQRGASVVVLPEYSSFFVDPLGPELVAAGEALDGPFVQGLGEIARELGVHLVAGMVESVDDGERIANTLVAVEPGGAVVATYRKLHLYDAFGQTESDWVAPGEIGVPQTFEVGGLVVGLQTCYDLRFPEVTRWLIDAGADVVAAPAEWVRGPLKEAHWRTLVTARALENTIYLVAADQTPPIGVGTSMIVDPMGVEIATLGEVEDVAVAWLSQERIASAREKNPALALRRFEVRPVRAGRRSAAARESR</sequence>
<dbReference type="PANTHER" id="PTHR23088:SF27">
    <property type="entry name" value="DEAMINATED GLUTATHIONE AMIDASE"/>
    <property type="match status" value="1"/>
</dbReference>
<keyword evidence="3" id="KW-0378">Hydrolase</keyword>
<gene>
    <name evidence="3" type="ORF">C1I64_10625</name>
</gene>
<dbReference type="SUPFAM" id="SSF56317">
    <property type="entry name" value="Carbon-nitrogen hydrolase"/>
    <property type="match status" value="1"/>
</dbReference>
<dbReference type="PROSITE" id="PS50263">
    <property type="entry name" value="CN_HYDROLASE"/>
    <property type="match status" value="1"/>
</dbReference>
<dbReference type="KEGG" id="rfs:C1I64_10625"/>
<evidence type="ECO:0000259" key="2">
    <source>
        <dbReference type="PROSITE" id="PS50263"/>
    </source>
</evidence>
<evidence type="ECO:0000313" key="3">
    <source>
        <dbReference type="EMBL" id="AZZ52454.1"/>
    </source>
</evidence>
<dbReference type="InterPro" id="IPR036526">
    <property type="entry name" value="C-N_Hydrolase_sf"/>
</dbReference>
<dbReference type="Pfam" id="PF00795">
    <property type="entry name" value="CN_hydrolase"/>
    <property type="match status" value="1"/>
</dbReference>
<reference evidence="3 4" key="1">
    <citation type="submission" date="2018-03" db="EMBL/GenBank/DDBJ databases">
        <title>Bacteriophage NCPPB3778 and a type I-E CRISPR drive the evolution of the US Biological Select Agent, Rathayibacter toxicus.</title>
        <authorList>
            <person name="Davis E.W.II."/>
            <person name="Tabima J.F."/>
            <person name="Weisberg A.J."/>
            <person name="Dantas Lopes L."/>
            <person name="Wiseman M.S."/>
            <person name="Wiseman M.S."/>
            <person name="Pupko T."/>
            <person name="Belcher M.S."/>
            <person name="Sechler A.J."/>
            <person name="Tancos M.A."/>
            <person name="Schroeder B.K."/>
            <person name="Murray T.D."/>
            <person name="Luster D.G."/>
            <person name="Schneider W.L."/>
            <person name="Rogers E."/>
            <person name="Andreote F.D."/>
            <person name="Grunwald N.J."/>
            <person name="Putnam M.L."/>
            <person name="Chang J.H."/>
        </authorList>
    </citation>
    <scope>NUCLEOTIDE SEQUENCE [LARGE SCALE GENOMIC DNA]</scope>
    <source>
        <strain evidence="3 4">DSM 15932</strain>
    </source>
</reference>
<feature type="domain" description="CN hydrolase" evidence="2">
    <location>
        <begin position="21"/>
        <end position="261"/>
    </location>
</feature>
<dbReference type="InterPro" id="IPR001110">
    <property type="entry name" value="UPF0012_CS"/>
</dbReference>
<name>A0A3T0T1D8_9MICO</name>
<proteinExistence type="inferred from homology"/>
<dbReference type="PANTHER" id="PTHR23088">
    <property type="entry name" value="NITRILASE-RELATED"/>
    <property type="match status" value="1"/>
</dbReference>